<dbReference type="Pfam" id="PF20703">
    <property type="entry name" value="nSTAND1"/>
    <property type="match status" value="1"/>
</dbReference>
<evidence type="ECO:0000259" key="1">
    <source>
        <dbReference type="Pfam" id="PF19960"/>
    </source>
</evidence>
<dbReference type="KEGG" id="pbf:CFX0092_A2649"/>
<evidence type="ECO:0000313" key="4">
    <source>
        <dbReference type="Proteomes" id="UP000215027"/>
    </source>
</evidence>
<feature type="domain" description="Effector-associated" evidence="1">
    <location>
        <begin position="15"/>
        <end position="76"/>
    </location>
</feature>
<dbReference type="InterPro" id="IPR049052">
    <property type="entry name" value="nSTAND1"/>
</dbReference>
<dbReference type="RefSeq" id="WP_095043849.1">
    <property type="nucleotide sequence ID" value="NZ_LN890655.1"/>
</dbReference>
<dbReference type="Gene3D" id="3.40.50.300">
    <property type="entry name" value="P-loop containing nucleotide triphosphate hydrolases"/>
    <property type="match status" value="1"/>
</dbReference>
<reference evidence="3" key="1">
    <citation type="submission" date="2016-01" db="EMBL/GenBank/DDBJ databases">
        <authorList>
            <person name="Mcilroy J.S."/>
            <person name="Karst M S."/>
            <person name="Albertsen M."/>
        </authorList>
    </citation>
    <scope>NUCLEOTIDE SEQUENCE</scope>
    <source>
        <strain evidence="3">Cfx-K</strain>
    </source>
</reference>
<keyword evidence="4" id="KW-1185">Reference proteome</keyword>
<dbReference type="Pfam" id="PF19960">
    <property type="entry name" value="EAD7"/>
    <property type="match status" value="1"/>
</dbReference>
<name>A0A170PHW1_9CHLR</name>
<evidence type="ECO:0000259" key="2">
    <source>
        <dbReference type="Pfam" id="PF20703"/>
    </source>
</evidence>
<protein>
    <submittedName>
        <fullName evidence="3">Uncharacterized protein</fullName>
    </submittedName>
</protein>
<dbReference type="Proteomes" id="UP000215027">
    <property type="component" value="Chromosome I"/>
</dbReference>
<feature type="domain" description="Novel STAND NTPase 1" evidence="2">
    <location>
        <begin position="92"/>
        <end position="153"/>
    </location>
</feature>
<evidence type="ECO:0000313" key="3">
    <source>
        <dbReference type="EMBL" id="CUS04527.2"/>
    </source>
</evidence>
<dbReference type="InterPro" id="IPR027417">
    <property type="entry name" value="P-loop_NTPase"/>
</dbReference>
<sequence length="178" mass="19549">MEQNRPIPTERLVTIHHQMVERFSLEELQSLAFDLGVDWGQLAPGNKSTKTTELLELLNRRTKLPQLLARLEKLFPALVWVLDDLDEAAESPYKGLEFYNEADAALFFGRESLIATLLDDLRDQRFLAVVGASGSGKSSVVRAGVVPVLKGLRPPPDGVAPVRGSAGWAGDVFIVTGR</sequence>
<dbReference type="AlphaFoldDB" id="A0A170PHW1"/>
<dbReference type="InterPro" id="IPR045435">
    <property type="entry name" value="EAD7"/>
</dbReference>
<dbReference type="EMBL" id="LN890655">
    <property type="protein sequence ID" value="CUS04527.2"/>
    <property type="molecule type" value="Genomic_DNA"/>
</dbReference>
<accession>A0A170PHW1</accession>
<organism evidence="3 4">
    <name type="scientific">Candidatus Promineifilum breve</name>
    <dbReference type="NCBI Taxonomy" id="1806508"/>
    <lineage>
        <taxon>Bacteria</taxon>
        <taxon>Bacillati</taxon>
        <taxon>Chloroflexota</taxon>
        <taxon>Ardenticatenia</taxon>
        <taxon>Candidatus Promineifilales</taxon>
        <taxon>Candidatus Promineifilaceae</taxon>
        <taxon>Candidatus Promineifilum</taxon>
    </lineage>
</organism>
<gene>
    <name evidence="3" type="ORF">CFX0092_A2649</name>
</gene>
<proteinExistence type="predicted"/>
<dbReference type="SUPFAM" id="SSF52540">
    <property type="entry name" value="P-loop containing nucleoside triphosphate hydrolases"/>
    <property type="match status" value="1"/>
</dbReference>